<evidence type="ECO:0000256" key="1">
    <source>
        <dbReference type="ARBA" id="ARBA00008857"/>
    </source>
</evidence>
<dbReference type="PANTHER" id="PTHR30349:SF64">
    <property type="entry name" value="PROPHAGE INTEGRASE INTD-RELATED"/>
    <property type="match status" value="1"/>
</dbReference>
<reference evidence="8 9" key="1">
    <citation type="submission" date="2018-09" db="EMBL/GenBank/DDBJ databases">
        <authorList>
            <person name="Wang F."/>
        </authorList>
    </citation>
    <scope>NUCLEOTIDE SEQUENCE [LARGE SCALE GENOMIC DNA]</scope>
    <source>
        <strain evidence="8 9">PLHSC7-2</strain>
    </source>
</reference>
<dbReference type="Gene3D" id="1.10.443.10">
    <property type="entry name" value="Intergrase catalytic core"/>
    <property type="match status" value="1"/>
</dbReference>
<dbReference type="InterPro" id="IPR044068">
    <property type="entry name" value="CB"/>
</dbReference>
<evidence type="ECO:0000259" key="6">
    <source>
        <dbReference type="PROSITE" id="PS51898"/>
    </source>
</evidence>
<accession>A0A418YB30</accession>
<comment type="caution">
    <text evidence="8">The sequence shown here is derived from an EMBL/GenBank/DDBJ whole genome shotgun (WGS) entry which is preliminary data.</text>
</comment>
<dbReference type="InterPro" id="IPR013762">
    <property type="entry name" value="Integrase-like_cat_sf"/>
</dbReference>
<evidence type="ECO:0000256" key="4">
    <source>
        <dbReference type="ARBA" id="ARBA00023172"/>
    </source>
</evidence>
<dbReference type="PANTHER" id="PTHR30349">
    <property type="entry name" value="PHAGE INTEGRASE-RELATED"/>
    <property type="match status" value="1"/>
</dbReference>
<keyword evidence="9" id="KW-1185">Reference proteome</keyword>
<evidence type="ECO:0000256" key="5">
    <source>
        <dbReference type="PROSITE-ProRule" id="PRU01248"/>
    </source>
</evidence>
<dbReference type="AlphaFoldDB" id="A0A418YB30"/>
<sequence length="321" mass="37523">MSRSPFLEEVRAEMRTRHYSIRTEKSYLYWIKSFILFNHKRHPKELANSEIESFLSYLANQRNVSSATQNQALCALMFMYKHILHIEITQLAYQYTRAPKRMPCVLSHHEVQQIFAYLTGRNWLIAAILYGCGLRINEALRLRVKDVNFDNHTLFIFRGKGAKDRYTLLPHCLLDALQQQIQFSLQIHRQDIAQGYGLTSLPPALIRKYQSAAKDAAWQYLFPSSHLGQHPHDEYMCRHHIHETTFRRALRQAVQQSHVTKRVTAHTFRHSFATQLLLNGVDIRTVQELLGHTDLRTTEIYTHVMGSRFAHTLSPADRLQS</sequence>
<dbReference type="InterPro" id="IPR004107">
    <property type="entry name" value="Integrase_SAM-like_N"/>
</dbReference>
<organism evidence="8 9">
    <name type="scientific">Motilimonas pumila</name>
    <dbReference type="NCBI Taxonomy" id="2303987"/>
    <lineage>
        <taxon>Bacteria</taxon>
        <taxon>Pseudomonadati</taxon>
        <taxon>Pseudomonadota</taxon>
        <taxon>Gammaproteobacteria</taxon>
        <taxon>Alteromonadales</taxon>
        <taxon>Alteromonadales genera incertae sedis</taxon>
        <taxon>Motilimonas</taxon>
    </lineage>
</organism>
<proteinExistence type="inferred from homology"/>
<dbReference type="InterPro" id="IPR050090">
    <property type="entry name" value="Tyrosine_recombinase_XerCD"/>
</dbReference>
<dbReference type="Pfam" id="PF00589">
    <property type="entry name" value="Phage_integrase"/>
    <property type="match status" value="1"/>
</dbReference>
<dbReference type="Pfam" id="PF13495">
    <property type="entry name" value="Phage_int_SAM_4"/>
    <property type="match status" value="1"/>
</dbReference>
<dbReference type="GO" id="GO:0003677">
    <property type="term" value="F:DNA binding"/>
    <property type="evidence" value="ECO:0007669"/>
    <property type="project" value="UniProtKB-UniRule"/>
</dbReference>
<dbReference type="InterPro" id="IPR011946">
    <property type="entry name" value="Integrase_integron-type"/>
</dbReference>
<evidence type="ECO:0000313" key="8">
    <source>
        <dbReference type="EMBL" id="RJG40175.1"/>
    </source>
</evidence>
<evidence type="ECO:0000256" key="3">
    <source>
        <dbReference type="ARBA" id="ARBA00023125"/>
    </source>
</evidence>
<dbReference type="OrthoDB" id="9801717at2"/>
<dbReference type="InterPro" id="IPR011010">
    <property type="entry name" value="DNA_brk_join_enz"/>
</dbReference>
<name>A0A418YB30_9GAMM</name>
<comment type="similarity">
    <text evidence="1">Belongs to the 'phage' integrase family.</text>
</comment>
<dbReference type="GO" id="GO:0015074">
    <property type="term" value="P:DNA integration"/>
    <property type="evidence" value="ECO:0007669"/>
    <property type="project" value="UniProtKB-KW"/>
</dbReference>
<reference evidence="8 9" key="2">
    <citation type="submission" date="2019-01" db="EMBL/GenBank/DDBJ databases">
        <title>Motilimonas pumilus sp. nov., isolated from the gut of sea cucumber (Apostichopus japonicus).</title>
        <authorList>
            <person name="Wang F.-Q."/>
            <person name="Ren L.-H."/>
            <person name="Lin Y.-W."/>
            <person name="Sun G.-H."/>
            <person name="Du Z.-J."/>
            <person name="Zhao J.-X."/>
            <person name="Liu X.-J."/>
            <person name="Liu L.-J."/>
        </authorList>
    </citation>
    <scope>NUCLEOTIDE SEQUENCE [LARGE SCALE GENOMIC DNA]</scope>
    <source>
        <strain evidence="8 9">PLHSC7-2</strain>
    </source>
</reference>
<keyword evidence="3 5" id="KW-0238">DNA-binding</keyword>
<keyword evidence="2" id="KW-0229">DNA integration</keyword>
<feature type="domain" description="Core-binding (CB)" evidence="7">
    <location>
        <begin position="1"/>
        <end position="84"/>
    </location>
</feature>
<evidence type="ECO:0000313" key="9">
    <source>
        <dbReference type="Proteomes" id="UP000283255"/>
    </source>
</evidence>
<dbReference type="GO" id="GO:0006310">
    <property type="term" value="P:DNA recombination"/>
    <property type="evidence" value="ECO:0007669"/>
    <property type="project" value="UniProtKB-KW"/>
</dbReference>
<dbReference type="InterPro" id="IPR002104">
    <property type="entry name" value="Integrase_catalytic"/>
</dbReference>
<dbReference type="NCBIfam" id="TIGR02249">
    <property type="entry name" value="integrase_gron"/>
    <property type="match status" value="1"/>
</dbReference>
<feature type="domain" description="Tyr recombinase" evidence="6">
    <location>
        <begin position="101"/>
        <end position="317"/>
    </location>
</feature>
<dbReference type="InterPro" id="IPR010998">
    <property type="entry name" value="Integrase_recombinase_N"/>
</dbReference>
<keyword evidence="4" id="KW-0233">DNA recombination</keyword>
<dbReference type="RefSeq" id="WP_119911930.1">
    <property type="nucleotide sequence ID" value="NZ_QZCH01000027.1"/>
</dbReference>
<dbReference type="PROSITE" id="PS51898">
    <property type="entry name" value="TYR_RECOMBINASE"/>
    <property type="match status" value="1"/>
</dbReference>
<dbReference type="PROSITE" id="PS51900">
    <property type="entry name" value="CB"/>
    <property type="match status" value="1"/>
</dbReference>
<protein>
    <submittedName>
        <fullName evidence="8">Integron integrase</fullName>
    </submittedName>
</protein>
<evidence type="ECO:0000259" key="7">
    <source>
        <dbReference type="PROSITE" id="PS51900"/>
    </source>
</evidence>
<gene>
    <name evidence="8" type="ORF">D1Z90_16660</name>
</gene>
<dbReference type="EMBL" id="QZCH01000027">
    <property type="protein sequence ID" value="RJG40175.1"/>
    <property type="molecule type" value="Genomic_DNA"/>
</dbReference>
<dbReference type="Proteomes" id="UP000283255">
    <property type="component" value="Unassembled WGS sequence"/>
</dbReference>
<dbReference type="SUPFAM" id="SSF56349">
    <property type="entry name" value="DNA breaking-rejoining enzymes"/>
    <property type="match status" value="1"/>
</dbReference>
<evidence type="ECO:0000256" key="2">
    <source>
        <dbReference type="ARBA" id="ARBA00022908"/>
    </source>
</evidence>
<dbReference type="Gene3D" id="1.10.150.130">
    <property type="match status" value="1"/>
</dbReference>